<feature type="repeat" description="ANK" evidence="2">
    <location>
        <begin position="695"/>
        <end position="727"/>
    </location>
</feature>
<comment type="caution">
    <text evidence="5">The sequence shown here is derived from an EMBL/GenBank/DDBJ whole genome shotgun (WGS) entry which is preliminary data.</text>
</comment>
<dbReference type="Pfam" id="PF13637">
    <property type="entry name" value="Ank_4"/>
    <property type="match status" value="1"/>
</dbReference>
<dbReference type="PANTHER" id="PTHR10039">
    <property type="entry name" value="AMELOGENIN"/>
    <property type="match status" value="1"/>
</dbReference>
<protein>
    <submittedName>
        <fullName evidence="5">Uncharacterized protein</fullName>
    </submittedName>
</protein>
<dbReference type="SUPFAM" id="SSF48403">
    <property type="entry name" value="Ankyrin repeat"/>
    <property type="match status" value="1"/>
</dbReference>
<dbReference type="VEuPathDB" id="FungiDB:TRIVIDRAFT_132487"/>
<organism evidence="5 6">
    <name type="scientific">Hypocrea virens (strain Gv29-8 / FGSC 10586)</name>
    <name type="common">Gliocladium virens</name>
    <name type="synonym">Trichoderma virens</name>
    <dbReference type="NCBI Taxonomy" id="413071"/>
    <lineage>
        <taxon>Eukaryota</taxon>
        <taxon>Fungi</taxon>
        <taxon>Dikarya</taxon>
        <taxon>Ascomycota</taxon>
        <taxon>Pezizomycotina</taxon>
        <taxon>Sordariomycetes</taxon>
        <taxon>Hypocreomycetidae</taxon>
        <taxon>Hypocreales</taxon>
        <taxon>Hypocreaceae</taxon>
        <taxon>Trichoderma</taxon>
    </lineage>
</organism>
<dbReference type="InterPro" id="IPR056884">
    <property type="entry name" value="NPHP3-like_N"/>
</dbReference>
<dbReference type="Gene3D" id="3.40.50.300">
    <property type="entry name" value="P-loop containing nucleotide triphosphate hydrolases"/>
    <property type="match status" value="1"/>
</dbReference>
<dbReference type="Pfam" id="PF22939">
    <property type="entry name" value="WHD_GPIID"/>
    <property type="match status" value="1"/>
</dbReference>
<feature type="non-terminal residue" evidence="5">
    <location>
        <position position="753"/>
    </location>
</feature>
<feature type="repeat" description="ANK" evidence="2">
    <location>
        <begin position="558"/>
        <end position="590"/>
    </location>
</feature>
<feature type="domain" description="GPI inositol-deacylase winged helix" evidence="3">
    <location>
        <begin position="308"/>
        <end position="388"/>
    </location>
</feature>
<dbReference type="Pfam" id="PF12796">
    <property type="entry name" value="Ank_2"/>
    <property type="match status" value="2"/>
</dbReference>
<evidence type="ECO:0000256" key="1">
    <source>
        <dbReference type="ARBA" id="ARBA00022737"/>
    </source>
</evidence>
<dbReference type="AlphaFoldDB" id="G9MUA3"/>
<dbReference type="InterPro" id="IPR027417">
    <property type="entry name" value="P-loop_NTPase"/>
</dbReference>
<dbReference type="GeneID" id="25787567"/>
<keyword evidence="6" id="KW-1185">Reference proteome</keyword>
<dbReference type="InterPro" id="IPR054471">
    <property type="entry name" value="GPIID_WHD"/>
</dbReference>
<evidence type="ECO:0000313" key="6">
    <source>
        <dbReference type="Proteomes" id="UP000007115"/>
    </source>
</evidence>
<name>G9MUA3_HYPVG</name>
<dbReference type="PRINTS" id="PR01415">
    <property type="entry name" value="ANKYRIN"/>
</dbReference>
<feature type="repeat" description="ANK" evidence="2">
    <location>
        <begin position="625"/>
        <end position="659"/>
    </location>
</feature>
<feature type="repeat" description="ANK" evidence="2">
    <location>
        <begin position="728"/>
        <end position="753"/>
    </location>
</feature>
<dbReference type="OMA" id="MKIATIC"/>
<proteinExistence type="predicted"/>
<evidence type="ECO:0000259" key="3">
    <source>
        <dbReference type="Pfam" id="PF22939"/>
    </source>
</evidence>
<feature type="domain" description="Nephrocystin 3-like N-terminal" evidence="4">
    <location>
        <begin position="25"/>
        <end position="190"/>
    </location>
</feature>
<dbReference type="EMBL" id="ABDF02000050">
    <property type="protein sequence ID" value="EHK21973.1"/>
    <property type="molecule type" value="Genomic_DNA"/>
</dbReference>
<dbReference type="STRING" id="413071.G9MUA3"/>
<keyword evidence="1" id="KW-0677">Repeat</keyword>
<dbReference type="RefSeq" id="XP_013956166.1">
    <property type="nucleotide sequence ID" value="XM_014100691.1"/>
</dbReference>
<accession>G9MUA3</accession>
<evidence type="ECO:0000313" key="5">
    <source>
        <dbReference type="EMBL" id="EHK21973.1"/>
    </source>
</evidence>
<dbReference type="InterPro" id="IPR002110">
    <property type="entry name" value="Ankyrin_rpt"/>
</dbReference>
<dbReference type="OrthoDB" id="448455at2759"/>
<sequence>EILDWLTLIDYAPHQSDFINRRQTGTGQWLLESHEFQTWVKKRKETLFCPGIPGAGKTILTSIVVDDLITHFGNNNSTGIAYIYCNFRRQYKQKAVDLLSSVLKQLSQKISSLPKPVKDLYNKHKEKRTRPSLEDIVGALQSVAAFYLRVYIVVDALDECQSSEGCRTEFLKEIFDLQKTSGANLFTTSRFIPEIVNSFSEHPSLEIRASEEDIKRYLDRHIKHLSGFAEWNQQLRDEVTKVILGAVDGMFLLAQVYLNSLDDKTTTRAVRKALKQLQKHSPKSIEGQECEVLNHAYNDTMKRINRQKKGFQKLAQEVLSWITCAKRPLTTSELQYALAVEVGDSEPSEDNIAPIERMISVCAGLVTVDKESSIIRLVHYTTQEYFEKTQSKWFPDAHMKIATICITYLSFSVFESGFCRTDQAFKDRLLSSPLYDYAARNWGHHARAASIERDKFILDFLESTAKVSGCSQAMMSDREYHFHNFSQDIPKQMTGIHLAAYFGLSGTVVELIKKGHNPEVCDTFGRSGLLYAVWNGHEAVVKQLLDNGADLECKDKEYGRTLLSWAAQYGHEAVVRLLLEKGADIESKDKEYGRTPLAHAARRGHEAVARMLLEKGANMESRSKSGRTPLSWAARRGHEAIRIIKLLIETGVNLECKDKEFCRTSLSWAAQYGNTEVVKLLLESGADPKFKDNEYGQTPLSWAARRGHESIIKLLLEKGADIESKDTYGRTPLSYAAGNGLERVINLLLKEGA</sequence>
<reference evidence="5 6" key="1">
    <citation type="journal article" date="2011" name="Genome Biol.">
        <title>Comparative genome sequence analysis underscores mycoparasitism as the ancestral life style of Trichoderma.</title>
        <authorList>
            <person name="Kubicek C.P."/>
            <person name="Herrera-Estrella A."/>
            <person name="Seidl-Seiboth V."/>
            <person name="Martinez D.A."/>
            <person name="Druzhinina I.S."/>
            <person name="Thon M."/>
            <person name="Zeilinger S."/>
            <person name="Casas-Flores S."/>
            <person name="Horwitz B.A."/>
            <person name="Mukherjee P.K."/>
            <person name="Mukherjee M."/>
            <person name="Kredics L."/>
            <person name="Alcaraz L.D."/>
            <person name="Aerts A."/>
            <person name="Antal Z."/>
            <person name="Atanasova L."/>
            <person name="Cervantes-Badillo M.G."/>
            <person name="Challacombe J."/>
            <person name="Chertkov O."/>
            <person name="McCluskey K."/>
            <person name="Coulpier F."/>
            <person name="Deshpande N."/>
            <person name="von Doehren H."/>
            <person name="Ebbole D.J."/>
            <person name="Esquivel-Naranjo E.U."/>
            <person name="Fekete E."/>
            <person name="Flipphi M."/>
            <person name="Glaser F."/>
            <person name="Gomez-Rodriguez E.Y."/>
            <person name="Gruber S."/>
            <person name="Han C."/>
            <person name="Henrissat B."/>
            <person name="Hermosa R."/>
            <person name="Hernandez-Onate M."/>
            <person name="Karaffa L."/>
            <person name="Kosti I."/>
            <person name="Le Crom S."/>
            <person name="Lindquist E."/>
            <person name="Lucas S."/>
            <person name="Luebeck M."/>
            <person name="Luebeck P.S."/>
            <person name="Margeot A."/>
            <person name="Metz B."/>
            <person name="Misra M."/>
            <person name="Nevalainen H."/>
            <person name="Omann M."/>
            <person name="Packer N."/>
            <person name="Perrone G."/>
            <person name="Uresti-Rivera E.E."/>
            <person name="Salamov A."/>
            <person name="Schmoll M."/>
            <person name="Seiboth B."/>
            <person name="Shapiro H."/>
            <person name="Sukno S."/>
            <person name="Tamayo-Ramos J.A."/>
            <person name="Tisch D."/>
            <person name="Wiest A."/>
            <person name="Wilkinson H.H."/>
            <person name="Zhang M."/>
            <person name="Coutinho P.M."/>
            <person name="Kenerley C.M."/>
            <person name="Monte E."/>
            <person name="Baker S.E."/>
            <person name="Grigoriev I.V."/>
        </authorList>
    </citation>
    <scope>NUCLEOTIDE SEQUENCE [LARGE SCALE GENOMIC DNA]</scope>
    <source>
        <strain evidence="6">Gv29-8 / FGSC 10586</strain>
    </source>
</reference>
<dbReference type="eggNOG" id="KOG0504">
    <property type="taxonomic scope" value="Eukaryota"/>
</dbReference>
<dbReference type="InterPro" id="IPR036770">
    <property type="entry name" value="Ankyrin_rpt-contain_sf"/>
</dbReference>
<dbReference type="SMART" id="SM00248">
    <property type="entry name" value="ANK"/>
    <property type="match status" value="8"/>
</dbReference>
<feature type="repeat" description="ANK" evidence="2">
    <location>
        <begin position="524"/>
        <end position="556"/>
    </location>
</feature>
<dbReference type="PROSITE" id="PS50088">
    <property type="entry name" value="ANK_REPEAT"/>
    <property type="match status" value="7"/>
</dbReference>
<dbReference type="Pfam" id="PF24883">
    <property type="entry name" value="NPHP3_N"/>
    <property type="match status" value="1"/>
</dbReference>
<dbReference type="InParanoid" id="G9MUA3"/>
<dbReference type="Proteomes" id="UP000007115">
    <property type="component" value="Unassembled WGS sequence"/>
</dbReference>
<dbReference type="PROSITE" id="PS50297">
    <property type="entry name" value="ANK_REP_REGION"/>
    <property type="match status" value="7"/>
</dbReference>
<dbReference type="SUPFAM" id="SSF52540">
    <property type="entry name" value="P-loop containing nucleoside triphosphate hydrolases"/>
    <property type="match status" value="1"/>
</dbReference>
<evidence type="ECO:0000259" key="4">
    <source>
        <dbReference type="Pfam" id="PF24883"/>
    </source>
</evidence>
<feature type="non-terminal residue" evidence="5">
    <location>
        <position position="1"/>
    </location>
</feature>
<dbReference type="Gene3D" id="1.25.40.20">
    <property type="entry name" value="Ankyrin repeat-containing domain"/>
    <property type="match status" value="4"/>
</dbReference>
<gene>
    <name evidence="5" type="ORF">TRIVIDRAFT_132487</name>
</gene>
<dbReference type="HOGENOM" id="CLU_000288_34_23_1"/>
<feature type="repeat" description="ANK" evidence="2">
    <location>
        <begin position="661"/>
        <end position="693"/>
    </location>
</feature>
<feature type="repeat" description="ANK" evidence="2">
    <location>
        <begin position="592"/>
        <end position="624"/>
    </location>
</feature>
<dbReference type="PANTHER" id="PTHR10039:SF15">
    <property type="entry name" value="NACHT DOMAIN-CONTAINING PROTEIN"/>
    <property type="match status" value="1"/>
</dbReference>
<evidence type="ECO:0000256" key="2">
    <source>
        <dbReference type="PROSITE-ProRule" id="PRU00023"/>
    </source>
</evidence>
<keyword evidence="2" id="KW-0040">ANK repeat</keyword>